<keyword evidence="2" id="KW-1185">Reference proteome</keyword>
<organism evidence="1 2">
    <name type="scientific">Planobispora takensis</name>
    <dbReference type="NCBI Taxonomy" id="1367882"/>
    <lineage>
        <taxon>Bacteria</taxon>
        <taxon>Bacillati</taxon>
        <taxon>Actinomycetota</taxon>
        <taxon>Actinomycetes</taxon>
        <taxon>Streptosporangiales</taxon>
        <taxon>Streptosporangiaceae</taxon>
        <taxon>Planobispora</taxon>
    </lineage>
</organism>
<evidence type="ECO:0000313" key="1">
    <source>
        <dbReference type="EMBL" id="GII00819.1"/>
    </source>
</evidence>
<sequence>MDIAWPKAAVWKDHAAAKDPDISRIIPETKAGTAQPGMGHMVIPVIPATSRAAPPAEMPRPILFIGLIEVLQSHVYVVSS</sequence>
<dbReference type="Proteomes" id="UP000634476">
    <property type="component" value="Unassembled WGS sequence"/>
</dbReference>
<gene>
    <name evidence="1" type="ORF">Pta02_28270</name>
</gene>
<reference evidence="1" key="1">
    <citation type="submission" date="2021-01" db="EMBL/GenBank/DDBJ databases">
        <title>Whole genome shotgun sequence of Planobispora takensis NBRC 109077.</title>
        <authorList>
            <person name="Komaki H."/>
            <person name="Tamura T."/>
        </authorList>
    </citation>
    <scope>NUCLEOTIDE SEQUENCE</scope>
    <source>
        <strain evidence="1">NBRC 109077</strain>
    </source>
</reference>
<dbReference type="EMBL" id="BOOK01000018">
    <property type="protein sequence ID" value="GII00819.1"/>
    <property type="molecule type" value="Genomic_DNA"/>
</dbReference>
<accession>A0A8J3WSN1</accession>
<protein>
    <submittedName>
        <fullName evidence="1">Uncharacterized protein</fullName>
    </submittedName>
</protein>
<name>A0A8J3WSN1_9ACTN</name>
<dbReference type="AlphaFoldDB" id="A0A8J3WSN1"/>
<proteinExistence type="predicted"/>
<comment type="caution">
    <text evidence="1">The sequence shown here is derived from an EMBL/GenBank/DDBJ whole genome shotgun (WGS) entry which is preliminary data.</text>
</comment>
<evidence type="ECO:0000313" key="2">
    <source>
        <dbReference type="Proteomes" id="UP000634476"/>
    </source>
</evidence>